<keyword evidence="8" id="KW-0626">Porin</keyword>
<dbReference type="PRINTS" id="PR00182">
    <property type="entry name" value="ECOLNEIPORIN"/>
</dbReference>
<dbReference type="STRING" id="758825.SAMN02982985_04906"/>
<proteinExistence type="predicted"/>
<keyword evidence="4" id="KW-1134">Transmembrane beta strand</keyword>
<reference evidence="13 14" key="1">
    <citation type="submission" date="2016-10" db="EMBL/GenBank/DDBJ databases">
        <authorList>
            <person name="de Groot N.N."/>
        </authorList>
    </citation>
    <scope>NUCLEOTIDE SEQUENCE [LARGE SCALE GENOMIC DNA]</scope>
    <source>
        <strain evidence="13 14">ATCC 43154</strain>
    </source>
</reference>
<protein>
    <submittedName>
        <fullName evidence="13">Outer membrane protein (Porin)</fullName>
    </submittedName>
</protein>
<evidence type="ECO:0000256" key="10">
    <source>
        <dbReference type="ARBA" id="ARBA00023237"/>
    </source>
</evidence>
<dbReference type="AlphaFoldDB" id="A0A1I4SRJ2"/>
<feature type="signal peptide" evidence="11">
    <location>
        <begin position="1"/>
        <end position="20"/>
    </location>
</feature>
<keyword evidence="7" id="KW-0406">Ion transport</keyword>
<keyword evidence="3" id="KW-0813">Transport</keyword>
<sequence>MKQFAISAIALTLCSGAALAQSSVTVYGVADAGLVLERGGAAGNVNTLGGGVGSGSRLGFKGKEDLGGGLSARFILESGIGLDNGASGQGGLAFGRQAALGLSGSFGAVSLGRQYSPYYKVVRDVADPFEVGFAGTASNLMATNTRVDNLAEYTSPTVAGFTADLAYGAGETAGNSAANRSLSGSASYVRGPLTVVLAHHVKDNALATAHARNTMIVARYCVDAWSASLARALNRDLLGNESKDTLLGLSATSGANKVLASVILHQDDSALDQDARQYAIGYLRRLSVRTELYAAYAHINNRNGASFKVGNATDNGSGHTGVNLGMRHSF</sequence>
<comment type="subcellular location">
    <subcellularLocation>
        <location evidence="1">Cell outer membrane</location>
        <topology evidence="1">Multi-pass membrane protein</topology>
    </subcellularLocation>
</comment>
<dbReference type="Proteomes" id="UP000199470">
    <property type="component" value="Unassembled WGS sequence"/>
</dbReference>
<evidence type="ECO:0000259" key="12">
    <source>
        <dbReference type="Pfam" id="PF13609"/>
    </source>
</evidence>
<keyword evidence="10" id="KW-0998">Cell outer membrane</keyword>
<dbReference type="InterPro" id="IPR033900">
    <property type="entry name" value="Gram_neg_porin_domain"/>
</dbReference>
<feature type="chain" id="PRO_5011601340" evidence="11">
    <location>
        <begin position="21"/>
        <end position="330"/>
    </location>
</feature>
<evidence type="ECO:0000256" key="5">
    <source>
        <dbReference type="ARBA" id="ARBA00022692"/>
    </source>
</evidence>
<evidence type="ECO:0000256" key="2">
    <source>
        <dbReference type="ARBA" id="ARBA00011233"/>
    </source>
</evidence>
<dbReference type="PANTHER" id="PTHR34501">
    <property type="entry name" value="PROTEIN YDDL-RELATED"/>
    <property type="match status" value="1"/>
</dbReference>
<dbReference type="CDD" id="cd00342">
    <property type="entry name" value="gram_neg_porins"/>
    <property type="match status" value="1"/>
</dbReference>
<accession>A0A1I4SRJ2</accession>
<evidence type="ECO:0000256" key="9">
    <source>
        <dbReference type="ARBA" id="ARBA00023136"/>
    </source>
</evidence>
<keyword evidence="9" id="KW-0472">Membrane</keyword>
<dbReference type="GO" id="GO:0015288">
    <property type="term" value="F:porin activity"/>
    <property type="evidence" value="ECO:0007669"/>
    <property type="project" value="UniProtKB-KW"/>
</dbReference>
<evidence type="ECO:0000256" key="7">
    <source>
        <dbReference type="ARBA" id="ARBA00023065"/>
    </source>
</evidence>
<name>A0A1I4SRJ2_9BURK</name>
<evidence type="ECO:0000256" key="6">
    <source>
        <dbReference type="ARBA" id="ARBA00022729"/>
    </source>
</evidence>
<dbReference type="RefSeq" id="WP_093390327.1">
    <property type="nucleotide sequence ID" value="NZ_FOTW01000027.1"/>
</dbReference>
<dbReference type="GO" id="GO:0034220">
    <property type="term" value="P:monoatomic ion transmembrane transport"/>
    <property type="evidence" value="ECO:0007669"/>
    <property type="project" value="InterPro"/>
</dbReference>
<dbReference type="InterPro" id="IPR001702">
    <property type="entry name" value="Porin_Gram-ve"/>
</dbReference>
<comment type="subunit">
    <text evidence="2">Homotrimer.</text>
</comment>
<dbReference type="PRINTS" id="PR00184">
    <property type="entry name" value="NEISSPPORIN"/>
</dbReference>
<keyword evidence="6 11" id="KW-0732">Signal</keyword>
<dbReference type="Gene3D" id="2.40.160.10">
    <property type="entry name" value="Porin"/>
    <property type="match status" value="1"/>
</dbReference>
<keyword evidence="5" id="KW-0812">Transmembrane</keyword>
<dbReference type="EMBL" id="FOTW01000027">
    <property type="protein sequence ID" value="SFM67031.1"/>
    <property type="molecule type" value="Genomic_DNA"/>
</dbReference>
<dbReference type="InterPro" id="IPR050298">
    <property type="entry name" value="Gram-neg_bact_OMP"/>
</dbReference>
<feature type="domain" description="Porin" evidence="12">
    <location>
        <begin position="8"/>
        <end position="303"/>
    </location>
</feature>
<evidence type="ECO:0000313" key="13">
    <source>
        <dbReference type="EMBL" id="SFM67031.1"/>
    </source>
</evidence>
<evidence type="ECO:0000256" key="1">
    <source>
        <dbReference type="ARBA" id="ARBA00004571"/>
    </source>
</evidence>
<dbReference type="Pfam" id="PF13609">
    <property type="entry name" value="Porin_4"/>
    <property type="match status" value="1"/>
</dbReference>
<dbReference type="SUPFAM" id="SSF56935">
    <property type="entry name" value="Porins"/>
    <property type="match status" value="1"/>
</dbReference>
<evidence type="ECO:0000313" key="14">
    <source>
        <dbReference type="Proteomes" id="UP000199470"/>
    </source>
</evidence>
<evidence type="ECO:0000256" key="3">
    <source>
        <dbReference type="ARBA" id="ARBA00022448"/>
    </source>
</evidence>
<dbReference type="PANTHER" id="PTHR34501:SF9">
    <property type="entry name" value="MAJOR OUTER MEMBRANE PROTEIN P.IA"/>
    <property type="match status" value="1"/>
</dbReference>
<gene>
    <name evidence="13" type="ORF">SAMN02982985_04906</name>
</gene>
<dbReference type="InterPro" id="IPR023614">
    <property type="entry name" value="Porin_dom_sf"/>
</dbReference>
<evidence type="ECO:0000256" key="8">
    <source>
        <dbReference type="ARBA" id="ARBA00023114"/>
    </source>
</evidence>
<dbReference type="InterPro" id="IPR002299">
    <property type="entry name" value="Porin_Neis"/>
</dbReference>
<keyword evidence="14" id="KW-1185">Reference proteome</keyword>
<dbReference type="OrthoDB" id="5293374at2"/>
<dbReference type="GO" id="GO:0009279">
    <property type="term" value="C:cell outer membrane"/>
    <property type="evidence" value="ECO:0007669"/>
    <property type="project" value="UniProtKB-SubCell"/>
</dbReference>
<dbReference type="GO" id="GO:0046930">
    <property type="term" value="C:pore complex"/>
    <property type="evidence" value="ECO:0007669"/>
    <property type="project" value="UniProtKB-KW"/>
</dbReference>
<evidence type="ECO:0000256" key="4">
    <source>
        <dbReference type="ARBA" id="ARBA00022452"/>
    </source>
</evidence>
<organism evidence="13 14">
    <name type="scientific">Rugamonas rubra</name>
    <dbReference type="NCBI Taxonomy" id="758825"/>
    <lineage>
        <taxon>Bacteria</taxon>
        <taxon>Pseudomonadati</taxon>
        <taxon>Pseudomonadota</taxon>
        <taxon>Betaproteobacteria</taxon>
        <taxon>Burkholderiales</taxon>
        <taxon>Oxalobacteraceae</taxon>
        <taxon>Telluria group</taxon>
        <taxon>Rugamonas</taxon>
    </lineage>
</organism>
<evidence type="ECO:0000256" key="11">
    <source>
        <dbReference type="SAM" id="SignalP"/>
    </source>
</evidence>